<keyword evidence="5" id="KW-0597">Phosphoprotein</keyword>
<evidence type="ECO:0000256" key="3">
    <source>
        <dbReference type="ARBA" id="ARBA00012438"/>
    </source>
</evidence>
<evidence type="ECO:0000256" key="2">
    <source>
        <dbReference type="ARBA" id="ARBA00004651"/>
    </source>
</evidence>
<dbReference type="FunFam" id="3.30.565.10:FF:000006">
    <property type="entry name" value="Sensor histidine kinase WalK"/>
    <property type="match status" value="1"/>
</dbReference>
<dbReference type="SMART" id="SM00387">
    <property type="entry name" value="HATPase_c"/>
    <property type="match status" value="1"/>
</dbReference>
<dbReference type="EC" id="2.7.13.3" evidence="3"/>
<evidence type="ECO:0000256" key="12">
    <source>
        <dbReference type="ARBA" id="ARBA00023012"/>
    </source>
</evidence>
<dbReference type="PANTHER" id="PTHR45528">
    <property type="entry name" value="SENSOR HISTIDINE KINASE CPXA"/>
    <property type="match status" value="1"/>
</dbReference>
<dbReference type="FunFam" id="1.10.287.130:FF:000001">
    <property type="entry name" value="Two-component sensor histidine kinase"/>
    <property type="match status" value="1"/>
</dbReference>
<evidence type="ECO:0000256" key="9">
    <source>
        <dbReference type="ARBA" id="ARBA00022777"/>
    </source>
</evidence>
<name>A0A0F5PQR3_9THEO</name>
<evidence type="ECO:0000256" key="14">
    <source>
        <dbReference type="SAM" id="Phobius"/>
    </source>
</evidence>
<dbReference type="PROSITE" id="PS50885">
    <property type="entry name" value="HAMP"/>
    <property type="match status" value="1"/>
</dbReference>
<organism evidence="17 18">
    <name type="scientific">Caldanaerobacter subterraneus subsp. pacificus DSM 12653</name>
    <dbReference type="NCBI Taxonomy" id="391606"/>
    <lineage>
        <taxon>Bacteria</taxon>
        <taxon>Bacillati</taxon>
        <taxon>Bacillota</taxon>
        <taxon>Clostridia</taxon>
        <taxon>Thermoanaerobacterales</taxon>
        <taxon>Thermoanaerobacteraceae</taxon>
        <taxon>Caldanaerobacter</taxon>
    </lineage>
</organism>
<dbReference type="SUPFAM" id="SSF47384">
    <property type="entry name" value="Homodimeric domain of signal transducing histidine kinase"/>
    <property type="match status" value="1"/>
</dbReference>
<dbReference type="SUPFAM" id="SSF158472">
    <property type="entry name" value="HAMP domain-like"/>
    <property type="match status" value="1"/>
</dbReference>
<protein>
    <recommendedName>
        <fullName evidence="3">histidine kinase</fullName>
        <ecNumber evidence="3">2.7.13.3</ecNumber>
    </recommendedName>
</protein>
<dbReference type="Gene3D" id="1.10.287.130">
    <property type="match status" value="1"/>
</dbReference>
<dbReference type="InterPro" id="IPR005467">
    <property type="entry name" value="His_kinase_dom"/>
</dbReference>
<evidence type="ECO:0000256" key="8">
    <source>
        <dbReference type="ARBA" id="ARBA00022741"/>
    </source>
</evidence>
<evidence type="ECO:0000256" key="5">
    <source>
        <dbReference type="ARBA" id="ARBA00022553"/>
    </source>
</evidence>
<sequence>MTDLKGIRKKLFISYLSIGMVVLLLFWLTQVVFINRIYEYYKVNQLKSYSEQIVQAINNNNEMLISELIDKSNARVIAITENDIVIAGNNRGHGMRGLGIPEILLRPTNTTRVVKYEHPFLHIEYLSIVRPFLYNGKPAILIMSLPMAAINDSVNLFKEVFWWIFALTIVSTLVVSNYMSKKFTRPIQILKNAAHEIASGNLNVKINYKEEDELGELAKSMNTMVKQLSITDKFRKDLIANISHDLKTPLGLIRGYSEMLLDYYGEDKEKREKYLNTVIKETERMSKLVDDVLQLSKLQSGMVEVKEETIDLEKLIFEILDIFEIQILEKNIEVRLENLKVKVVADREMIKRAIINIISNAIASMENGGTLSITAELQDKDVLIKISDTGCGIPEKDLEHIFDRFYKGNKSGTGLGLAIVKEILTLHQSDFGIRSKEGEGTTFYFTLKAGK</sequence>
<comment type="caution">
    <text evidence="17">The sequence shown here is derived from an EMBL/GenBank/DDBJ whole genome shotgun (WGS) entry which is preliminary data.</text>
</comment>
<dbReference type="AlphaFoldDB" id="A0A0F5PQR3"/>
<dbReference type="CDD" id="cd06225">
    <property type="entry name" value="HAMP"/>
    <property type="match status" value="1"/>
</dbReference>
<dbReference type="CDD" id="cd00082">
    <property type="entry name" value="HisKA"/>
    <property type="match status" value="1"/>
</dbReference>
<dbReference type="PRINTS" id="PR00344">
    <property type="entry name" value="BCTRLSENSOR"/>
</dbReference>
<reference evidence="17 18" key="2">
    <citation type="journal article" date="2015" name="BMC Genomics">
        <title>Analysis of three genomes within the thermophilic bacterial species Caldanaerobacter subterraneus with a focus on carbon monoxide dehydrogenase evolution and hydrolase diversity.</title>
        <authorList>
            <person name="Sant'Anna F.H."/>
            <person name="Lebedinsky A.V."/>
            <person name="Sokolova T.G."/>
            <person name="Robb F.T."/>
            <person name="Gonzalez J.M."/>
        </authorList>
    </citation>
    <scope>NUCLEOTIDE SEQUENCE [LARGE SCALE GENOMIC DNA]</scope>
    <source>
        <strain evidence="17 18">DSM 12653</strain>
    </source>
</reference>
<evidence type="ECO:0000256" key="4">
    <source>
        <dbReference type="ARBA" id="ARBA00022475"/>
    </source>
</evidence>
<keyword evidence="7 14" id="KW-0812">Transmembrane</keyword>
<keyword evidence="10" id="KW-0067">ATP-binding</keyword>
<evidence type="ECO:0000256" key="10">
    <source>
        <dbReference type="ARBA" id="ARBA00022840"/>
    </source>
</evidence>
<evidence type="ECO:0000313" key="17">
    <source>
        <dbReference type="EMBL" id="KKC30164.1"/>
    </source>
</evidence>
<dbReference type="PANTHER" id="PTHR45528:SF1">
    <property type="entry name" value="SENSOR HISTIDINE KINASE CPXA"/>
    <property type="match status" value="1"/>
</dbReference>
<dbReference type="InterPro" id="IPR003660">
    <property type="entry name" value="HAMP_dom"/>
</dbReference>
<keyword evidence="13 14" id="KW-0472">Membrane</keyword>
<dbReference type="SMART" id="SM00304">
    <property type="entry name" value="HAMP"/>
    <property type="match status" value="1"/>
</dbReference>
<keyword evidence="11 14" id="KW-1133">Transmembrane helix</keyword>
<comment type="subcellular location">
    <subcellularLocation>
        <location evidence="2">Cell membrane</location>
        <topology evidence="2">Multi-pass membrane protein</topology>
    </subcellularLocation>
</comment>
<keyword evidence="6" id="KW-0808">Transferase</keyword>
<dbReference type="Proteomes" id="UP000010146">
    <property type="component" value="Unassembled WGS sequence"/>
</dbReference>
<evidence type="ECO:0000256" key="6">
    <source>
        <dbReference type="ARBA" id="ARBA00022679"/>
    </source>
</evidence>
<dbReference type="InterPro" id="IPR050398">
    <property type="entry name" value="HssS/ArlS-like"/>
</dbReference>
<dbReference type="Pfam" id="PF00512">
    <property type="entry name" value="HisKA"/>
    <property type="match status" value="1"/>
</dbReference>
<evidence type="ECO:0000259" key="16">
    <source>
        <dbReference type="PROSITE" id="PS50885"/>
    </source>
</evidence>
<feature type="domain" description="Histidine kinase" evidence="15">
    <location>
        <begin position="241"/>
        <end position="451"/>
    </location>
</feature>
<feature type="transmembrane region" description="Helical" evidence="14">
    <location>
        <begin position="160"/>
        <end position="179"/>
    </location>
</feature>
<dbReference type="InterPro" id="IPR036890">
    <property type="entry name" value="HATPase_C_sf"/>
</dbReference>
<keyword evidence="12" id="KW-0902">Two-component regulatory system</keyword>
<proteinExistence type="predicted"/>
<keyword evidence="4" id="KW-1003">Cell membrane</keyword>
<reference evidence="18" key="3">
    <citation type="submission" date="2015-02" db="EMBL/GenBank/DDBJ databases">
        <title>Genome analysis of three genomes within the thermophilic hydrogenogenic bacterial species Caldanaerobacter subterraneus.</title>
        <authorList>
            <person name="Sant'Anna F.H."/>
            <person name="Lebedinsky A."/>
            <person name="Sokolova T."/>
            <person name="Robb F.T."/>
            <person name="Gonzalez J.M."/>
        </authorList>
    </citation>
    <scope>NUCLEOTIDE SEQUENCE [LARGE SCALE GENOMIC DNA]</scope>
    <source>
        <strain evidence="18">DSM 12653</strain>
    </source>
</reference>
<dbReference type="Gene3D" id="6.10.340.10">
    <property type="match status" value="1"/>
</dbReference>
<accession>A0A0F5PQR3</accession>
<dbReference type="EMBL" id="ABXP02000044">
    <property type="protein sequence ID" value="KKC30164.1"/>
    <property type="molecule type" value="Genomic_DNA"/>
</dbReference>
<evidence type="ECO:0000313" key="18">
    <source>
        <dbReference type="Proteomes" id="UP000010146"/>
    </source>
</evidence>
<feature type="domain" description="HAMP" evidence="16">
    <location>
        <begin position="181"/>
        <end position="233"/>
    </location>
</feature>
<dbReference type="InterPro" id="IPR003661">
    <property type="entry name" value="HisK_dim/P_dom"/>
</dbReference>
<dbReference type="SUPFAM" id="SSF55874">
    <property type="entry name" value="ATPase domain of HSP90 chaperone/DNA topoisomerase II/histidine kinase"/>
    <property type="match status" value="1"/>
</dbReference>
<evidence type="ECO:0000256" key="7">
    <source>
        <dbReference type="ARBA" id="ARBA00022692"/>
    </source>
</evidence>
<evidence type="ECO:0000256" key="11">
    <source>
        <dbReference type="ARBA" id="ARBA00022989"/>
    </source>
</evidence>
<reference evidence="17 18" key="1">
    <citation type="submission" date="2008-07" db="EMBL/GenBank/DDBJ databases">
        <authorList>
            <person name="Gonzalez J."/>
            <person name="Sokolova T."/>
            <person name="Ferriera S."/>
            <person name="Johnson J."/>
            <person name="Kravitz S."/>
            <person name="Beeson K."/>
            <person name="Sutton G."/>
            <person name="Rogers Y.-H."/>
            <person name="Friedman R."/>
            <person name="Frazier M."/>
            <person name="Venter J.C."/>
        </authorList>
    </citation>
    <scope>NUCLEOTIDE SEQUENCE [LARGE SCALE GENOMIC DNA]</scope>
    <source>
        <strain evidence="17 18">DSM 12653</strain>
    </source>
</reference>
<comment type="catalytic activity">
    <reaction evidence="1">
        <text>ATP + protein L-histidine = ADP + protein N-phospho-L-histidine.</text>
        <dbReference type="EC" id="2.7.13.3"/>
    </reaction>
</comment>
<dbReference type="GO" id="GO:0005886">
    <property type="term" value="C:plasma membrane"/>
    <property type="evidence" value="ECO:0007669"/>
    <property type="project" value="UniProtKB-SubCell"/>
</dbReference>
<evidence type="ECO:0000256" key="13">
    <source>
        <dbReference type="ARBA" id="ARBA00023136"/>
    </source>
</evidence>
<dbReference type="CDD" id="cd00075">
    <property type="entry name" value="HATPase"/>
    <property type="match status" value="1"/>
</dbReference>
<dbReference type="PROSITE" id="PS50109">
    <property type="entry name" value="HIS_KIN"/>
    <property type="match status" value="1"/>
</dbReference>
<dbReference type="InterPro" id="IPR004358">
    <property type="entry name" value="Sig_transdc_His_kin-like_C"/>
</dbReference>
<dbReference type="Pfam" id="PF00672">
    <property type="entry name" value="HAMP"/>
    <property type="match status" value="1"/>
</dbReference>
<keyword evidence="8" id="KW-0547">Nucleotide-binding</keyword>
<evidence type="ECO:0000256" key="1">
    <source>
        <dbReference type="ARBA" id="ARBA00000085"/>
    </source>
</evidence>
<evidence type="ECO:0000259" key="15">
    <source>
        <dbReference type="PROSITE" id="PS50109"/>
    </source>
</evidence>
<feature type="transmembrane region" description="Helical" evidence="14">
    <location>
        <begin position="12"/>
        <end position="34"/>
    </location>
</feature>
<dbReference type="SMART" id="SM00388">
    <property type="entry name" value="HisKA"/>
    <property type="match status" value="1"/>
</dbReference>
<dbReference type="InterPro" id="IPR003594">
    <property type="entry name" value="HATPase_dom"/>
</dbReference>
<gene>
    <name evidence="17" type="ORF">CDSM653_00800</name>
</gene>
<dbReference type="Gene3D" id="3.30.565.10">
    <property type="entry name" value="Histidine kinase-like ATPase, C-terminal domain"/>
    <property type="match status" value="1"/>
</dbReference>
<dbReference type="Pfam" id="PF02518">
    <property type="entry name" value="HATPase_c"/>
    <property type="match status" value="1"/>
</dbReference>
<dbReference type="GO" id="GO:0000155">
    <property type="term" value="F:phosphorelay sensor kinase activity"/>
    <property type="evidence" value="ECO:0007669"/>
    <property type="project" value="InterPro"/>
</dbReference>
<keyword evidence="9 17" id="KW-0418">Kinase</keyword>
<dbReference type="InterPro" id="IPR036097">
    <property type="entry name" value="HisK_dim/P_sf"/>
</dbReference>
<dbReference type="GO" id="GO:0005524">
    <property type="term" value="F:ATP binding"/>
    <property type="evidence" value="ECO:0007669"/>
    <property type="project" value="UniProtKB-KW"/>
</dbReference>